<evidence type="ECO:0008006" key="4">
    <source>
        <dbReference type="Google" id="ProtNLM"/>
    </source>
</evidence>
<dbReference type="Proteomes" id="UP000822688">
    <property type="component" value="Chromosome 6"/>
</dbReference>
<organism evidence="2 3">
    <name type="scientific">Ceratodon purpureus</name>
    <name type="common">Fire moss</name>
    <name type="synonym">Dicranum purpureum</name>
    <dbReference type="NCBI Taxonomy" id="3225"/>
    <lineage>
        <taxon>Eukaryota</taxon>
        <taxon>Viridiplantae</taxon>
        <taxon>Streptophyta</taxon>
        <taxon>Embryophyta</taxon>
        <taxon>Bryophyta</taxon>
        <taxon>Bryophytina</taxon>
        <taxon>Bryopsida</taxon>
        <taxon>Dicranidae</taxon>
        <taxon>Pseudoditrichales</taxon>
        <taxon>Ditrichaceae</taxon>
        <taxon>Ceratodon</taxon>
    </lineage>
</organism>
<evidence type="ECO:0000256" key="1">
    <source>
        <dbReference type="SAM" id="SignalP"/>
    </source>
</evidence>
<comment type="caution">
    <text evidence="2">The sequence shown here is derived from an EMBL/GenBank/DDBJ whole genome shotgun (WGS) entry which is preliminary data.</text>
</comment>
<keyword evidence="1" id="KW-0732">Signal</keyword>
<keyword evidence="3" id="KW-1185">Reference proteome</keyword>
<feature type="signal peptide" evidence="1">
    <location>
        <begin position="1"/>
        <end position="20"/>
    </location>
</feature>
<name>A0A8T0HJ28_CERPU</name>
<evidence type="ECO:0000313" key="2">
    <source>
        <dbReference type="EMBL" id="KAG0570772.1"/>
    </source>
</evidence>
<feature type="chain" id="PRO_5035800600" description="Secreted protein" evidence="1">
    <location>
        <begin position="21"/>
        <end position="107"/>
    </location>
</feature>
<protein>
    <recommendedName>
        <fullName evidence="4">Secreted protein</fullName>
    </recommendedName>
</protein>
<dbReference type="AlphaFoldDB" id="A0A8T0HJ28"/>
<accession>A0A8T0HJ28</accession>
<dbReference type="EMBL" id="CM026427">
    <property type="protein sequence ID" value="KAG0570772.1"/>
    <property type="molecule type" value="Genomic_DNA"/>
</dbReference>
<reference evidence="2 3" key="1">
    <citation type="submission" date="2020-06" db="EMBL/GenBank/DDBJ databases">
        <title>WGS assembly of Ceratodon purpureus strain R40.</title>
        <authorList>
            <person name="Carey S.B."/>
            <person name="Jenkins J."/>
            <person name="Shu S."/>
            <person name="Lovell J.T."/>
            <person name="Sreedasyam A."/>
            <person name="Maumus F."/>
            <person name="Tiley G.P."/>
            <person name="Fernandez-Pozo N."/>
            <person name="Barry K."/>
            <person name="Chen C."/>
            <person name="Wang M."/>
            <person name="Lipzen A."/>
            <person name="Daum C."/>
            <person name="Saski C.A."/>
            <person name="Payton A.C."/>
            <person name="Mcbreen J.C."/>
            <person name="Conrad R.E."/>
            <person name="Kollar L.M."/>
            <person name="Olsson S."/>
            <person name="Huttunen S."/>
            <person name="Landis J.B."/>
            <person name="Wickett N.J."/>
            <person name="Johnson M.G."/>
            <person name="Rensing S.A."/>
            <person name="Grimwood J."/>
            <person name="Schmutz J."/>
            <person name="Mcdaniel S.F."/>
        </authorList>
    </citation>
    <scope>NUCLEOTIDE SEQUENCE [LARGE SCALE GENOMIC DNA]</scope>
    <source>
        <strain evidence="2 3">R40</strain>
    </source>
</reference>
<proteinExistence type="predicted"/>
<evidence type="ECO:0000313" key="3">
    <source>
        <dbReference type="Proteomes" id="UP000822688"/>
    </source>
</evidence>
<sequence>MNVFLSRIVSWNLLLAPIFSLRTRRKILQTSSFLVNGPGLLKRTGSKGIIPKSLCRLCRLATFPASPTHSGWTSFGPSAPYLGLDTSGRSLFYSYSQLTSSDRNRSF</sequence>
<gene>
    <name evidence="2" type="ORF">KC19_6G186700</name>
</gene>